<evidence type="ECO:0000313" key="3">
    <source>
        <dbReference type="Proteomes" id="UP000199569"/>
    </source>
</evidence>
<dbReference type="AlphaFoldDB" id="A0A1G5L7K2"/>
<feature type="transmembrane region" description="Helical" evidence="1">
    <location>
        <begin position="21"/>
        <end position="40"/>
    </location>
</feature>
<protein>
    <submittedName>
        <fullName evidence="2">Uncharacterized protein</fullName>
    </submittedName>
</protein>
<dbReference type="STRING" id="549386.SAMN02927923_03993"/>
<gene>
    <name evidence="2" type="ORF">SAMN02927923_03993</name>
</gene>
<keyword evidence="3" id="KW-1185">Reference proteome</keyword>
<reference evidence="2 3" key="1">
    <citation type="submission" date="2016-10" db="EMBL/GenBank/DDBJ databases">
        <authorList>
            <person name="de Groot N.N."/>
        </authorList>
    </citation>
    <scope>NUCLEOTIDE SEQUENCE [LARGE SCALE GENOMIC DNA]</scope>
    <source>
        <strain evidence="2 3">CGMCC 1.7666</strain>
    </source>
</reference>
<keyword evidence="1" id="KW-1133">Transmembrane helix</keyword>
<dbReference type="EMBL" id="FMVJ01000015">
    <property type="protein sequence ID" value="SCZ08806.1"/>
    <property type="molecule type" value="Genomic_DNA"/>
</dbReference>
<sequence length="61" mass="7111">MSDVRLFSTDGRAQPRPFFCFAHYFMIQVSFALIIVNEWLTRPLVKISKSMISAEFGTFVY</sequence>
<organism evidence="2 3">
    <name type="scientific">Microvirga guangxiensis</name>
    <dbReference type="NCBI Taxonomy" id="549386"/>
    <lineage>
        <taxon>Bacteria</taxon>
        <taxon>Pseudomonadati</taxon>
        <taxon>Pseudomonadota</taxon>
        <taxon>Alphaproteobacteria</taxon>
        <taxon>Hyphomicrobiales</taxon>
        <taxon>Methylobacteriaceae</taxon>
        <taxon>Microvirga</taxon>
    </lineage>
</organism>
<proteinExistence type="predicted"/>
<evidence type="ECO:0000256" key="1">
    <source>
        <dbReference type="SAM" id="Phobius"/>
    </source>
</evidence>
<keyword evidence="1" id="KW-0472">Membrane</keyword>
<name>A0A1G5L7K2_9HYPH</name>
<evidence type="ECO:0000313" key="2">
    <source>
        <dbReference type="EMBL" id="SCZ08806.1"/>
    </source>
</evidence>
<dbReference type="Proteomes" id="UP000199569">
    <property type="component" value="Unassembled WGS sequence"/>
</dbReference>
<accession>A0A1G5L7K2</accession>
<keyword evidence="1" id="KW-0812">Transmembrane</keyword>